<name>A0A7G8BG33_9BACT</name>
<evidence type="ECO:0000313" key="2">
    <source>
        <dbReference type="EMBL" id="QNI31503.1"/>
    </source>
</evidence>
<keyword evidence="1" id="KW-0812">Transmembrane</keyword>
<proteinExistence type="predicted"/>
<evidence type="ECO:0000313" key="3">
    <source>
        <dbReference type="Proteomes" id="UP000515312"/>
    </source>
</evidence>
<feature type="transmembrane region" description="Helical" evidence="1">
    <location>
        <begin position="33"/>
        <end position="53"/>
    </location>
</feature>
<protein>
    <submittedName>
        <fullName evidence="2">Uncharacterized protein</fullName>
    </submittedName>
</protein>
<keyword evidence="1" id="KW-0472">Membrane</keyword>
<dbReference type="EMBL" id="CP060394">
    <property type="protein sequence ID" value="QNI31503.1"/>
    <property type="molecule type" value="Genomic_DNA"/>
</dbReference>
<feature type="transmembrane region" description="Helical" evidence="1">
    <location>
        <begin position="65"/>
        <end position="85"/>
    </location>
</feature>
<feature type="transmembrane region" description="Helical" evidence="1">
    <location>
        <begin position="7"/>
        <end position="27"/>
    </location>
</feature>
<accession>A0A7G8BG33</accession>
<gene>
    <name evidence="2" type="ORF">H7849_20880</name>
</gene>
<sequence>MKTVDRICGWLLFLGGIGHGLGCLKAYGHSPELLLWSECATLAGWLLAGLNLLRVGRPADRALAWVSFAGCLAWVVVAVAFGRLIENMLDFRALINLILALVLAAFSLRAALGKAGQHKLPHPAQSGGVAA</sequence>
<dbReference type="AlphaFoldDB" id="A0A7G8BG33"/>
<feature type="transmembrane region" description="Helical" evidence="1">
    <location>
        <begin position="91"/>
        <end position="112"/>
    </location>
</feature>
<dbReference type="KEGG" id="adin:H7849_20880"/>
<dbReference type="Proteomes" id="UP000515312">
    <property type="component" value="Chromosome"/>
</dbReference>
<evidence type="ECO:0000256" key="1">
    <source>
        <dbReference type="SAM" id="Phobius"/>
    </source>
</evidence>
<reference evidence="2 3" key="1">
    <citation type="submission" date="2020-08" db="EMBL/GenBank/DDBJ databases">
        <title>Edaphobacter telluris sp. nov. and Acidobacterium dinghuensis sp. nov., two acidobacteria isolated from forest soil.</title>
        <authorList>
            <person name="Fu J."/>
            <person name="Qiu L."/>
        </authorList>
    </citation>
    <scope>NUCLEOTIDE SEQUENCE [LARGE SCALE GENOMIC DNA]</scope>
    <source>
        <strain evidence="2">4Y35</strain>
    </source>
</reference>
<organism evidence="2 3">
    <name type="scientific">Alloacidobacterium dinghuense</name>
    <dbReference type="NCBI Taxonomy" id="2763107"/>
    <lineage>
        <taxon>Bacteria</taxon>
        <taxon>Pseudomonadati</taxon>
        <taxon>Acidobacteriota</taxon>
        <taxon>Terriglobia</taxon>
        <taxon>Terriglobales</taxon>
        <taxon>Acidobacteriaceae</taxon>
        <taxon>Alloacidobacterium</taxon>
    </lineage>
</organism>
<keyword evidence="3" id="KW-1185">Reference proteome</keyword>
<keyword evidence="1" id="KW-1133">Transmembrane helix</keyword>
<dbReference type="RefSeq" id="WP_186742178.1">
    <property type="nucleotide sequence ID" value="NZ_CP060394.1"/>
</dbReference>